<organism evidence="4 5">
    <name type="scientific">Paenibacillus terricola</name>
    <dbReference type="NCBI Taxonomy" id="2763503"/>
    <lineage>
        <taxon>Bacteria</taxon>
        <taxon>Bacillati</taxon>
        <taxon>Bacillota</taxon>
        <taxon>Bacilli</taxon>
        <taxon>Bacillales</taxon>
        <taxon>Paenibacillaceae</taxon>
        <taxon>Paenibacillus</taxon>
    </lineage>
</organism>
<protein>
    <submittedName>
        <fullName evidence="4">SDR family oxidoreductase</fullName>
    </submittedName>
</protein>
<dbReference type="CDD" id="cd05233">
    <property type="entry name" value="SDR_c"/>
    <property type="match status" value="1"/>
</dbReference>
<evidence type="ECO:0000256" key="2">
    <source>
        <dbReference type="ARBA" id="ARBA00023002"/>
    </source>
</evidence>
<comment type="similarity">
    <text evidence="1 3">Belongs to the short-chain dehydrogenases/reductases (SDR) family.</text>
</comment>
<dbReference type="PRINTS" id="PR00080">
    <property type="entry name" value="SDRFAMILY"/>
</dbReference>
<dbReference type="PIRSF" id="PIRSF000126">
    <property type="entry name" value="11-beta-HSD1"/>
    <property type="match status" value="1"/>
</dbReference>
<dbReference type="PANTHER" id="PTHR44196">
    <property type="entry name" value="DEHYDROGENASE/REDUCTASE SDR FAMILY MEMBER 7B"/>
    <property type="match status" value="1"/>
</dbReference>
<dbReference type="Proteomes" id="UP000609346">
    <property type="component" value="Unassembled WGS sequence"/>
</dbReference>
<proteinExistence type="inferred from homology"/>
<evidence type="ECO:0000313" key="4">
    <source>
        <dbReference type="EMBL" id="MBD3917367.1"/>
    </source>
</evidence>
<comment type="caution">
    <text evidence="4">The sequence shown here is derived from an EMBL/GenBank/DDBJ whole genome shotgun (WGS) entry which is preliminary data.</text>
</comment>
<dbReference type="Pfam" id="PF00106">
    <property type="entry name" value="adh_short"/>
    <property type="match status" value="1"/>
</dbReference>
<evidence type="ECO:0000256" key="3">
    <source>
        <dbReference type="RuleBase" id="RU000363"/>
    </source>
</evidence>
<dbReference type="EMBL" id="JACXZA010000001">
    <property type="protein sequence ID" value="MBD3917367.1"/>
    <property type="molecule type" value="Genomic_DNA"/>
</dbReference>
<dbReference type="SUPFAM" id="SSF51735">
    <property type="entry name" value="NAD(P)-binding Rossmann-fold domains"/>
    <property type="match status" value="1"/>
</dbReference>
<dbReference type="PANTHER" id="PTHR44196:SF2">
    <property type="entry name" value="SHORT-CHAIN DEHYDROGENASE-RELATED"/>
    <property type="match status" value="1"/>
</dbReference>
<dbReference type="PRINTS" id="PR00081">
    <property type="entry name" value="GDHRDH"/>
</dbReference>
<reference evidence="4 5" key="1">
    <citation type="submission" date="2020-09" db="EMBL/GenBank/DDBJ databases">
        <title>Paenibacillus sp. strain PR3 16S rRNA gene Genome sequencing and assembly.</title>
        <authorList>
            <person name="Kim J."/>
        </authorList>
    </citation>
    <scope>NUCLEOTIDE SEQUENCE [LARGE SCALE GENOMIC DNA]</scope>
    <source>
        <strain evidence="4 5">PR3</strain>
    </source>
</reference>
<dbReference type="InterPro" id="IPR002347">
    <property type="entry name" value="SDR_fam"/>
</dbReference>
<evidence type="ECO:0000313" key="5">
    <source>
        <dbReference type="Proteomes" id="UP000609346"/>
    </source>
</evidence>
<keyword evidence="5" id="KW-1185">Reference proteome</keyword>
<accession>A0ABR8MMY5</accession>
<keyword evidence="2" id="KW-0560">Oxidoreductase</keyword>
<gene>
    <name evidence="4" type="ORF">H8B09_01260</name>
</gene>
<evidence type="ECO:0000256" key="1">
    <source>
        <dbReference type="ARBA" id="ARBA00006484"/>
    </source>
</evidence>
<sequence>MKIIYVRDVLNRRFCFLNKYTYRNKLALVTGASSGIGKAYAKELAARGCHVVLAARSKDKLDTLAKEINRQYGVKAYPLACDLSQASAPRHLAEQISELGLSVDILINNAGVGTYGRFEEIDSERELEEIMLNTAALTDLTHRYLPDMLKREDGIVVNVASMAAFMPCAYSAVYGATKAFVLSFSEALWAETRGRGVRVLALCPGATETGFFDSVGSEEMGAGQKLSTPEKVVQAGFRGIDQGRSYIIDGRNNYLMAQMIRLFSRRRVALIMERMSKPKGY</sequence>
<dbReference type="Gene3D" id="3.40.50.720">
    <property type="entry name" value="NAD(P)-binding Rossmann-like Domain"/>
    <property type="match status" value="1"/>
</dbReference>
<dbReference type="InterPro" id="IPR036291">
    <property type="entry name" value="NAD(P)-bd_dom_sf"/>
</dbReference>
<name>A0ABR8MMY5_9BACL</name>